<feature type="transmembrane region" description="Helical" evidence="1">
    <location>
        <begin position="44"/>
        <end position="62"/>
    </location>
</feature>
<keyword evidence="3" id="KW-1185">Reference proteome</keyword>
<protein>
    <recommendedName>
        <fullName evidence="4">Bacterial Pleckstrin homology domain-containing protein</fullName>
    </recommendedName>
</protein>
<keyword evidence="1" id="KW-0472">Membrane</keyword>
<keyword evidence="1" id="KW-0812">Transmembrane</keyword>
<evidence type="ECO:0000313" key="3">
    <source>
        <dbReference type="Proteomes" id="UP000593875"/>
    </source>
</evidence>
<evidence type="ECO:0000313" key="2">
    <source>
        <dbReference type="EMBL" id="QOL49972.1"/>
    </source>
</evidence>
<accession>A0A7L9U6V5</accession>
<organism evidence="2 3">
    <name type="scientific">Massilia litorea</name>
    <dbReference type="NCBI Taxonomy" id="2769491"/>
    <lineage>
        <taxon>Bacteria</taxon>
        <taxon>Pseudomonadati</taxon>
        <taxon>Pseudomonadota</taxon>
        <taxon>Betaproteobacteria</taxon>
        <taxon>Burkholderiales</taxon>
        <taxon>Oxalobacteraceae</taxon>
        <taxon>Telluria group</taxon>
        <taxon>Massilia</taxon>
    </lineage>
</organism>
<reference evidence="2 3" key="1">
    <citation type="submission" date="2020-10" db="EMBL/GenBank/DDBJ databases">
        <title>Genome sequencing of Massilia sp. LPB0304.</title>
        <authorList>
            <person name="Kim J."/>
        </authorList>
    </citation>
    <scope>NUCLEOTIDE SEQUENCE [LARGE SCALE GENOMIC DNA]</scope>
    <source>
        <strain evidence="2 3">LPB0304</strain>
    </source>
</reference>
<gene>
    <name evidence="2" type="ORF">LPB04_01150</name>
</gene>
<evidence type="ECO:0008006" key="4">
    <source>
        <dbReference type="Google" id="ProtNLM"/>
    </source>
</evidence>
<dbReference type="KEGG" id="mlir:LPB04_01150"/>
<dbReference type="EMBL" id="CP062941">
    <property type="protein sequence ID" value="QOL49972.1"/>
    <property type="molecule type" value="Genomic_DNA"/>
</dbReference>
<dbReference type="RefSeq" id="WP_193686996.1">
    <property type="nucleotide sequence ID" value="NZ_CP062941.1"/>
</dbReference>
<dbReference type="Proteomes" id="UP000593875">
    <property type="component" value="Chromosome"/>
</dbReference>
<evidence type="ECO:0000256" key="1">
    <source>
        <dbReference type="SAM" id="Phobius"/>
    </source>
</evidence>
<sequence length="174" mass="18521">MTAFAIPAPAAWVYAALFAIALLACGAPLLVLHRDGPARTLRNVGLAAILIVPLMSALGFTMSDNELRLENGKLVLHAAHFYQHERPLGEFDLARARAGSLDAIPEARLGVRSNGISLPGYAAGRFTGQGGQVFALLTDRGRVVYLPARTGPSLLISVQQPERFLAALRATPAR</sequence>
<keyword evidence="1" id="KW-1133">Transmembrane helix</keyword>
<dbReference type="AlphaFoldDB" id="A0A7L9U6V5"/>
<name>A0A7L9U6V5_9BURK</name>
<proteinExistence type="predicted"/>
<feature type="transmembrane region" description="Helical" evidence="1">
    <location>
        <begin position="12"/>
        <end position="32"/>
    </location>
</feature>